<comment type="caution">
    <text evidence="3">The sequence shown here is derived from an EMBL/GenBank/DDBJ whole genome shotgun (WGS) entry which is preliminary data.</text>
</comment>
<keyword evidence="4" id="KW-1185">Reference proteome</keyword>
<dbReference type="InterPro" id="IPR057207">
    <property type="entry name" value="FBXL15_LRR"/>
</dbReference>
<dbReference type="InterPro" id="IPR006553">
    <property type="entry name" value="Leu-rich_rpt_Cys-con_subtyp"/>
</dbReference>
<dbReference type="Proteomes" id="UP001527925">
    <property type="component" value="Unassembled WGS sequence"/>
</dbReference>
<reference evidence="3 4" key="1">
    <citation type="submission" date="2023-09" db="EMBL/GenBank/DDBJ databases">
        <title>Pangenome analysis of Batrachochytrium dendrobatidis and related Chytrids.</title>
        <authorList>
            <person name="Yacoub M.N."/>
            <person name="Stajich J.E."/>
            <person name="James T.Y."/>
        </authorList>
    </citation>
    <scope>NUCLEOTIDE SEQUENCE [LARGE SCALE GENOMIC DNA]</scope>
    <source>
        <strain evidence="3 4">JEL0888</strain>
    </source>
</reference>
<protein>
    <submittedName>
        <fullName evidence="3">UV-damaged DNA-binding protein rad7</fullName>
    </submittedName>
</protein>
<dbReference type="EMBL" id="JADGIZ020000024">
    <property type="protein sequence ID" value="KAL2915462.1"/>
    <property type="molecule type" value="Genomic_DNA"/>
</dbReference>
<evidence type="ECO:0000313" key="3">
    <source>
        <dbReference type="EMBL" id="KAL2915462.1"/>
    </source>
</evidence>
<dbReference type="GO" id="GO:0003677">
    <property type="term" value="F:DNA binding"/>
    <property type="evidence" value="ECO:0007669"/>
    <property type="project" value="UniProtKB-KW"/>
</dbReference>
<dbReference type="SMART" id="SM00367">
    <property type="entry name" value="LRR_CC"/>
    <property type="match status" value="6"/>
</dbReference>
<feature type="compositionally biased region" description="Low complexity" evidence="1">
    <location>
        <begin position="31"/>
        <end position="60"/>
    </location>
</feature>
<gene>
    <name evidence="3" type="primary">RAD7_2</name>
    <name evidence="3" type="ORF">HK105_205078</name>
</gene>
<proteinExistence type="predicted"/>
<name>A0ABR4N7F6_9FUNG</name>
<feature type="region of interest" description="Disordered" evidence="1">
    <location>
        <begin position="1"/>
        <end position="60"/>
    </location>
</feature>
<accession>A0ABR4N7F6</accession>
<dbReference type="PANTHER" id="PTHR13318">
    <property type="entry name" value="PARTNER OF PAIRED, ISOFORM B-RELATED"/>
    <property type="match status" value="1"/>
</dbReference>
<sequence length="636" mass="66756">MAERSQVRGPTSALSSFLRERGIRAPTGRRQQQQQQQQQQTTTASTASFSAEATPAAASTPVTVVAAPVTAASETATAAATAPQPTAAAVAALETVAVGASGRTRKRGGAAAAAAAAAAASKKKHDSDDSDGDAGLGVGRSGHSKRARRAAADGSNRPSDPMLSVHFCSRCQRRYVPAMVLDLLSRSSSSSGGGSGGSRSDASAGKDAGLCGACLGISGHASAASRSMSKISKKKREMQVLAVSGEMQGIILSLRDMCIKLIADRIEDVEQFGDIPYASKRKISKIISRQRQLNNRTVQLFLGADEEMVELFDCTLLDEDGLISVAMLCPNVRVLTLGLCGRATDAVLEHIGSHCPAIEALTLRGPFLPTNHGFSAMFSGLGPSLRELVLEHAAKLSEPALRVLREAAPALRVLSLTACTAVGDDAMEHIAALAELESLELNGLGSGVSVASLLDLVDKLGPQLTTLSLNGYELLDDTVVDRIATVCQTLTVLSLSECPKVTPEGLTSSLTRLTTRHPDGMHTLLLNRNVQLTDAVLATAVNQFSPTLARLGINGLDELSEAAMQAVAASCTALVEVDLSWIRSLADGALETLLTRAHSLERVRVFGCHELSQAVLNRTWRNADGRVIEIQGNEFD</sequence>
<feature type="region of interest" description="Disordered" evidence="1">
    <location>
        <begin position="119"/>
        <end position="163"/>
    </location>
</feature>
<keyword evidence="3" id="KW-0238">DNA-binding</keyword>
<dbReference type="Gene3D" id="3.80.10.10">
    <property type="entry name" value="Ribonuclease Inhibitor"/>
    <property type="match status" value="2"/>
</dbReference>
<organism evidence="3 4">
    <name type="scientific">Polyrhizophydium stewartii</name>
    <dbReference type="NCBI Taxonomy" id="2732419"/>
    <lineage>
        <taxon>Eukaryota</taxon>
        <taxon>Fungi</taxon>
        <taxon>Fungi incertae sedis</taxon>
        <taxon>Chytridiomycota</taxon>
        <taxon>Chytridiomycota incertae sedis</taxon>
        <taxon>Chytridiomycetes</taxon>
        <taxon>Rhizophydiales</taxon>
        <taxon>Rhizophydiales incertae sedis</taxon>
        <taxon>Polyrhizophydium</taxon>
    </lineage>
</organism>
<evidence type="ECO:0000313" key="4">
    <source>
        <dbReference type="Proteomes" id="UP001527925"/>
    </source>
</evidence>
<evidence type="ECO:0000256" key="1">
    <source>
        <dbReference type="SAM" id="MobiDB-lite"/>
    </source>
</evidence>
<dbReference type="PANTHER" id="PTHR13318:SF95">
    <property type="entry name" value="F-BOX PROTEIN YLR352W"/>
    <property type="match status" value="1"/>
</dbReference>
<dbReference type="SUPFAM" id="SSF52047">
    <property type="entry name" value="RNI-like"/>
    <property type="match status" value="1"/>
</dbReference>
<feature type="domain" description="F-box/LRR-repeat protein 15-like leucin rich repeat" evidence="2">
    <location>
        <begin position="300"/>
        <end position="433"/>
    </location>
</feature>
<dbReference type="InterPro" id="IPR032675">
    <property type="entry name" value="LRR_dom_sf"/>
</dbReference>
<evidence type="ECO:0000259" key="2">
    <source>
        <dbReference type="Pfam" id="PF25372"/>
    </source>
</evidence>
<dbReference type="Pfam" id="PF25372">
    <property type="entry name" value="DUF7885"/>
    <property type="match status" value="1"/>
</dbReference>